<dbReference type="InterPro" id="IPR001789">
    <property type="entry name" value="Sig_transdc_resp-reg_receiver"/>
</dbReference>
<dbReference type="SMART" id="SM00448">
    <property type="entry name" value="REC"/>
    <property type="match status" value="1"/>
</dbReference>
<dbReference type="SUPFAM" id="SSF52172">
    <property type="entry name" value="CheY-like"/>
    <property type="match status" value="1"/>
</dbReference>
<dbReference type="Pfam" id="PF00072">
    <property type="entry name" value="Response_reg"/>
    <property type="match status" value="1"/>
</dbReference>
<dbReference type="CDD" id="cd17535">
    <property type="entry name" value="REC_NarL-like"/>
    <property type="match status" value="1"/>
</dbReference>
<dbReference type="PROSITE" id="PS50110">
    <property type="entry name" value="RESPONSE_REGULATORY"/>
    <property type="match status" value="1"/>
</dbReference>
<dbReference type="InterPro" id="IPR011006">
    <property type="entry name" value="CheY-like_superfamily"/>
</dbReference>
<dbReference type="PRINTS" id="PR00038">
    <property type="entry name" value="HTHLUXR"/>
</dbReference>
<reference evidence="3 4" key="1">
    <citation type="submission" date="2019-10" db="EMBL/GenBank/DDBJ databases">
        <title>Pseudoalteromonas rubra S4059.</title>
        <authorList>
            <person name="Paulsen S."/>
            <person name="Wang X."/>
        </authorList>
    </citation>
    <scope>NUCLEOTIDE SEQUENCE [LARGE SCALE GENOMIC DNA]</scope>
    <source>
        <strain evidence="3 4">S4059</strain>
    </source>
</reference>
<dbReference type="AlphaFoldDB" id="A0A5S3UV52"/>
<dbReference type="SMART" id="SM00421">
    <property type="entry name" value="HTH_LUXR"/>
    <property type="match status" value="1"/>
</dbReference>
<dbReference type="InterPro" id="IPR016032">
    <property type="entry name" value="Sig_transdc_resp-reg_C-effctor"/>
</dbReference>
<dbReference type="Pfam" id="PF00196">
    <property type="entry name" value="GerE"/>
    <property type="match status" value="1"/>
</dbReference>
<dbReference type="EMBL" id="CP045429">
    <property type="protein sequence ID" value="QPB84264.1"/>
    <property type="molecule type" value="Genomic_DNA"/>
</dbReference>
<dbReference type="GO" id="GO:0000160">
    <property type="term" value="P:phosphorelay signal transduction system"/>
    <property type="evidence" value="ECO:0007669"/>
    <property type="project" value="InterPro"/>
</dbReference>
<dbReference type="InterPro" id="IPR000792">
    <property type="entry name" value="Tscrpt_reg_LuxR_C"/>
</dbReference>
<dbReference type="GO" id="GO:0003677">
    <property type="term" value="F:DNA binding"/>
    <property type="evidence" value="ECO:0007669"/>
    <property type="project" value="UniProtKB-KW"/>
</dbReference>
<dbReference type="PANTHER" id="PTHR43214:SF43">
    <property type="entry name" value="TWO-COMPONENT RESPONSE REGULATOR"/>
    <property type="match status" value="1"/>
</dbReference>
<keyword evidence="2" id="KW-0238">DNA-binding</keyword>
<dbReference type="PROSITE" id="PS00622">
    <property type="entry name" value="HTH_LUXR_1"/>
    <property type="match status" value="1"/>
</dbReference>
<dbReference type="STRING" id="43658.AT705_07985"/>
<dbReference type="InterPro" id="IPR039420">
    <property type="entry name" value="WalR-like"/>
</dbReference>
<evidence type="ECO:0000256" key="2">
    <source>
        <dbReference type="ARBA" id="ARBA00023125"/>
    </source>
</evidence>
<dbReference type="InterPro" id="IPR058245">
    <property type="entry name" value="NreC/VraR/RcsB-like_REC"/>
</dbReference>
<dbReference type="Proteomes" id="UP000305729">
    <property type="component" value="Chromosome 1"/>
</dbReference>
<proteinExistence type="predicted"/>
<evidence type="ECO:0000256" key="1">
    <source>
        <dbReference type="ARBA" id="ARBA00022553"/>
    </source>
</evidence>
<evidence type="ECO:0000313" key="4">
    <source>
        <dbReference type="Proteomes" id="UP000305729"/>
    </source>
</evidence>
<name>A0A5S3UV52_9GAMM</name>
<organism evidence="3 4">
    <name type="scientific">Pseudoalteromonas rubra</name>
    <dbReference type="NCBI Taxonomy" id="43658"/>
    <lineage>
        <taxon>Bacteria</taxon>
        <taxon>Pseudomonadati</taxon>
        <taxon>Pseudomonadota</taxon>
        <taxon>Gammaproteobacteria</taxon>
        <taxon>Alteromonadales</taxon>
        <taxon>Pseudoalteromonadaceae</taxon>
        <taxon>Pseudoalteromonas</taxon>
    </lineage>
</organism>
<gene>
    <name evidence="3" type="ORF">CWC22_015250</name>
</gene>
<accession>A0A5S3UV52</accession>
<dbReference type="CDD" id="cd06170">
    <property type="entry name" value="LuxR_C_like"/>
    <property type="match status" value="1"/>
</dbReference>
<dbReference type="GO" id="GO:0006355">
    <property type="term" value="P:regulation of DNA-templated transcription"/>
    <property type="evidence" value="ECO:0007669"/>
    <property type="project" value="InterPro"/>
</dbReference>
<sequence>MCMKIIVADDHHIVRQGLLALFQKAQIGTIIADTGSGEQAWALIRLHEPDIAILDITIGDISGLSICHRIQAHELKTRVIFLTEHKDIKVIDHALEAGASGYLLKNDTFATLVDAMQAVYLGKGYISPANKKQLHHYRTNKSDFEITFREKEIIRHIAQGQTNKEIGEALCISAKTVDAHRTRVMKKLGFNKAAQLVRFALKEGICF</sequence>
<dbReference type="SUPFAM" id="SSF46894">
    <property type="entry name" value="C-terminal effector domain of the bipartite response regulators"/>
    <property type="match status" value="1"/>
</dbReference>
<evidence type="ECO:0000313" key="3">
    <source>
        <dbReference type="EMBL" id="QPB84264.1"/>
    </source>
</evidence>
<dbReference type="PANTHER" id="PTHR43214">
    <property type="entry name" value="TWO-COMPONENT RESPONSE REGULATOR"/>
    <property type="match status" value="1"/>
</dbReference>
<dbReference type="Gene3D" id="3.40.50.2300">
    <property type="match status" value="1"/>
</dbReference>
<protein>
    <submittedName>
        <fullName evidence="3">Response regulator</fullName>
    </submittedName>
</protein>
<keyword evidence="1" id="KW-0597">Phosphoprotein</keyword>
<dbReference type="PROSITE" id="PS50043">
    <property type="entry name" value="HTH_LUXR_2"/>
    <property type="match status" value="1"/>
</dbReference>